<dbReference type="GO" id="GO:0000814">
    <property type="term" value="C:ESCRT II complex"/>
    <property type="evidence" value="ECO:0007669"/>
    <property type="project" value="InterPro"/>
</dbReference>
<evidence type="ECO:0000313" key="7">
    <source>
        <dbReference type="Proteomes" id="UP000028924"/>
    </source>
</evidence>
<dbReference type="PANTHER" id="PTHR13149">
    <property type="entry name" value="VACUOLAR PROTEIN SORTING-ASSOCIATED PROTEIN VPS25"/>
    <property type="match status" value="1"/>
</dbReference>
<sequence length="179" mass="20337">MADFPMPVFYSYPPYFTLQPVKETQRKQRESWKDLILSYCCHHRIFIVSLDAAADEFPLFENKAIQRKLSLEARSLLLEDLAASGRGRWLGPDRRRLLVLWRGVGEWADVIHAWARGNGLEDSVVSLEELLGGEDVRGSELAGMPRELLSAALRTLEERGKARVFRGDANDDTGVKFFA</sequence>
<dbReference type="GO" id="GO:0043328">
    <property type="term" value="P:protein transport to vacuole involved in ubiquitin-dependent protein catabolic process via the multivesicular body sorting pathway"/>
    <property type="evidence" value="ECO:0007669"/>
    <property type="project" value="TreeGrafter"/>
</dbReference>
<evidence type="ECO:0000313" key="4">
    <source>
        <dbReference type="EMBL" id="JAT75756.1"/>
    </source>
</evidence>
<reference evidence="5 7" key="1">
    <citation type="journal article" date="2014" name="BMC Genomics">
        <title>Oil accumulation mechanisms of the oleaginous microalga Chlorella protothecoides revealed through its genome, transcriptomes, and proteomes.</title>
        <authorList>
            <person name="Gao C."/>
            <person name="Wang Y."/>
            <person name="Shen Y."/>
            <person name="Yan D."/>
            <person name="He X."/>
            <person name="Dai J."/>
            <person name="Wu Q."/>
        </authorList>
    </citation>
    <scope>NUCLEOTIDE SEQUENCE [LARGE SCALE GENOMIC DNA]</scope>
    <source>
        <strain evidence="5 7">0710</strain>
    </source>
</reference>
<reference evidence="6" key="4">
    <citation type="submission" date="2018-10" db="EMBL/GenBank/DDBJ databases">
        <authorList>
            <person name="Hovde B."/>
            <person name="Zhang X."/>
        </authorList>
    </citation>
    <scope>NUCLEOTIDE SEQUENCE [LARGE SCALE GENOMIC DNA]</scope>
    <source>
        <strain evidence="6">UTEX 25</strain>
    </source>
</reference>
<dbReference type="Proteomes" id="UP000279271">
    <property type="component" value="Unassembled WGS sequence"/>
</dbReference>
<evidence type="ECO:0000256" key="2">
    <source>
        <dbReference type="ARBA" id="ARBA00022448"/>
    </source>
</evidence>
<reference evidence="4" key="2">
    <citation type="submission" date="2015-08" db="EMBL/GenBank/DDBJ databases">
        <authorList>
            <person name="Babu N.S."/>
            <person name="Beckwith C.J."/>
            <person name="Beseler K.G."/>
            <person name="Brison A."/>
            <person name="Carone J.V."/>
            <person name="Caskin T.P."/>
            <person name="Diamond M."/>
            <person name="Durham M.E."/>
            <person name="Foxe J.M."/>
            <person name="Go M."/>
            <person name="Henderson B.A."/>
            <person name="Jones I.B."/>
            <person name="McGettigan J.A."/>
            <person name="Micheletti S.J."/>
            <person name="Nasrallah M.E."/>
            <person name="Ortiz D."/>
            <person name="Piller C.R."/>
            <person name="Privatt S.R."/>
            <person name="Schneider S.L."/>
            <person name="Sharp S."/>
            <person name="Smith T.C."/>
            <person name="Stanton J.D."/>
            <person name="Ullery H.E."/>
            <person name="Wilson R.J."/>
            <person name="Serrano M.G."/>
            <person name="Buck G."/>
            <person name="Lee V."/>
            <person name="Wang Y."/>
            <person name="Carvalho R."/>
            <person name="Voegtly L."/>
            <person name="Shi R."/>
            <person name="Duckworth R."/>
            <person name="Johnson A."/>
            <person name="Loviza R."/>
            <person name="Walstead R."/>
            <person name="Shah Z."/>
            <person name="Kiflezghi M."/>
            <person name="Wade K."/>
            <person name="Ball S.L."/>
            <person name="Bradley K.W."/>
            <person name="Asai D.J."/>
            <person name="Bowman C.A."/>
            <person name="Russell D.A."/>
            <person name="Pope W.H."/>
            <person name="Jacobs-Sera D."/>
            <person name="Hendrix R.W."/>
            <person name="Hatfull G.F."/>
        </authorList>
    </citation>
    <scope>NUCLEOTIDE SEQUENCE</scope>
</reference>
<dbReference type="GO" id="GO:0042803">
    <property type="term" value="F:protein homodimerization activity"/>
    <property type="evidence" value="ECO:0007669"/>
    <property type="project" value="TreeGrafter"/>
</dbReference>
<dbReference type="STRING" id="3075.A0A087SIG8"/>
<dbReference type="Gene3D" id="1.10.10.10">
    <property type="entry name" value="Winged helix-like DNA-binding domain superfamily/Winged helix DNA-binding domain"/>
    <property type="match status" value="1"/>
</dbReference>
<evidence type="ECO:0000313" key="5">
    <source>
        <dbReference type="EMBL" id="KFM25522.1"/>
    </source>
</evidence>
<reference evidence="8" key="3">
    <citation type="journal article" date="2018" name="Algal Res.">
        <title>Characterization of plant carbon substrate utilization by Auxenochlorella protothecoides.</title>
        <authorList>
            <person name="Vogler B.W."/>
            <person name="Starkenburg S.R."/>
            <person name="Sudasinghe N."/>
            <person name="Schambach J.Y."/>
            <person name="Rollin J.A."/>
            <person name="Pattathil S."/>
            <person name="Barry A.N."/>
        </authorList>
    </citation>
    <scope>NUCLEOTIDE SEQUENCE [LARGE SCALE GENOMIC DNA]</scope>
    <source>
        <strain evidence="8">UTEX 25</strain>
    </source>
</reference>
<keyword evidence="7" id="KW-1185">Reference proteome</keyword>
<dbReference type="OrthoDB" id="245150at2759"/>
<evidence type="ECO:0000256" key="1">
    <source>
        <dbReference type="ARBA" id="ARBA00009674"/>
    </source>
</evidence>
<keyword evidence="3" id="KW-0653">Protein transport</keyword>
<dbReference type="InterPro" id="IPR036390">
    <property type="entry name" value="WH_DNA-bd_sf"/>
</dbReference>
<dbReference type="eggNOG" id="KOG4068">
    <property type="taxonomic scope" value="Eukaryota"/>
</dbReference>
<dbReference type="KEGG" id="apro:F751_0549"/>
<dbReference type="SUPFAM" id="SSF46785">
    <property type="entry name" value="Winged helix' DNA-binding domain"/>
    <property type="match status" value="2"/>
</dbReference>
<dbReference type="EMBL" id="GDKF01002866">
    <property type="protein sequence ID" value="JAT75756.1"/>
    <property type="molecule type" value="Transcribed_RNA"/>
</dbReference>
<gene>
    <name evidence="6" type="ORF">APUTEX25_003025</name>
    <name evidence="5" type="ORF">F751_0549</name>
    <name evidence="4" type="ORF">g.100923</name>
</gene>
<accession>A0A087SIG8</accession>
<dbReference type="InterPro" id="IPR008570">
    <property type="entry name" value="ESCRT-II_cplx_Vps25-sub"/>
</dbReference>
<dbReference type="GeneID" id="23611940"/>
<dbReference type="Proteomes" id="UP000028924">
    <property type="component" value="Unassembled WGS sequence"/>
</dbReference>
<dbReference type="EMBL" id="QOKY01000173">
    <property type="protein sequence ID" value="RMZ54647.1"/>
    <property type="molecule type" value="Genomic_DNA"/>
</dbReference>
<dbReference type="Pfam" id="PF05871">
    <property type="entry name" value="ESCRT-II"/>
    <property type="match status" value="1"/>
</dbReference>
<dbReference type="RefSeq" id="XP_011398418.1">
    <property type="nucleotide sequence ID" value="XM_011400116.1"/>
</dbReference>
<dbReference type="PANTHER" id="PTHR13149:SF0">
    <property type="entry name" value="VACUOLAR PROTEIN-SORTING-ASSOCIATED PROTEIN 25"/>
    <property type="match status" value="1"/>
</dbReference>
<dbReference type="GO" id="GO:0005198">
    <property type="term" value="F:structural molecule activity"/>
    <property type="evidence" value="ECO:0007669"/>
    <property type="project" value="TreeGrafter"/>
</dbReference>
<reference evidence="6" key="5">
    <citation type="submission" date="2018-11" db="EMBL/GenBank/DDBJ databases">
        <title>Characterization of plant carbon substrate utilization by Auxenochlorella protothecoides.</title>
        <authorList>
            <person name="Vogler B.W."/>
            <person name="Starkenburg S.R."/>
            <person name="Sudasinghe N."/>
            <person name="Schambach J.Y."/>
            <person name="Rollin J.A."/>
            <person name="Pattathil S."/>
            <person name="Barry A.N."/>
        </authorList>
    </citation>
    <scope>NUCLEOTIDE SEQUENCE [LARGE SCALE GENOMIC DNA]</scope>
    <source>
        <strain evidence="6">UTEX 25</strain>
    </source>
</reference>
<protein>
    <submittedName>
        <fullName evidence="5">Vacuolar protein sorting-associated protein 25</fullName>
    </submittedName>
</protein>
<keyword evidence="2" id="KW-0813">Transport</keyword>
<evidence type="ECO:0000256" key="3">
    <source>
        <dbReference type="ARBA" id="ARBA00022927"/>
    </source>
</evidence>
<evidence type="ECO:0000313" key="8">
    <source>
        <dbReference type="Proteomes" id="UP000279271"/>
    </source>
</evidence>
<comment type="similarity">
    <text evidence="1">Belongs to the VPS25 family.</text>
</comment>
<dbReference type="InterPro" id="IPR036388">
    <property type="entry name" value="WH-like_DNA-bd_sf"/>
</dbReference>
<dbReference type="Gene3D" id="1.10.10.570">
    <property type="entry name" value="Winged helix' DNA-binding domain. Chain C. Domain 1"/>
    <property type="match status" value="1"/>
</dbReference>
<dbReference type="EMBL" id="KL662119">
    <property type="protein sequence ID" value="KFM25522.1"/>
    <property type="molecule type" value="Genomic_DNA"/>
</dbReference>
<proteinExistence type="inferred from homology"/>
<evidence type="ECO:0000313" key="6">
    <source>
        <dbReference type="EMBL" id="RMZ54647.1"/>
    </source>
</evidence>
<organism evidence="5 7">
    <name type="scientific">Auxenochlorella protothecoides</name>
    <name type="common">Green microalga</name>
    <name type="synonym">Chlorella protothecoides</name>
    <dbReference type="NCBI Taxonomy" id="3075"/>
    <lineage>
        <taxon>Eukaryota</taxon>
        <taxon>Viridiplantae</taxon>
        <taxon>Chlorophyta</taxon>
        <taxon>core chlorophytes</taxon>
        <taxon>Trebouxiophyceae</taxon>
        <taxon>Chlorellales</taxon>
        <taxon>Chlorellaceae</taxon>
        <taxon>Auxenochlorella</taxon>
    </lineage>
</organism>
<dbReference type="AlphaFoldDB" id="A0A087SIG8"/>
<name>A0A087SIG8_AUXPR</name>
<dbReference type="InterPro" id="IPR014041">
    <property type="entry name" value="ESCRT-II_cplx_Vps25-sub_N"/>
</dbReference>